<dbReference type="AlphaFoldDB" id="A0A0A3AM69"/>
<dbReference type="PROSITE" id="PS00195">
    <property type="entry name" value="GLUTAREDOXIN_1"/>
    <property type="match status" value="1"/>
</dbReference>
<organism evidence="2 3">
    <name type="scientific">Chelonobacter oris</name>
    <dbReference type="NCBI Taxonomy" id="505317"/>
    <lineage>
        <taxon>Bacteria</taxon>
        <taxon>Pseudomonadati</taxon>
        <taxon>Pseudomonadota</taxon>
        <taxon>Gammaproteobacteria</taxon>
        <taxon>Pasteurellales</taxon>
        <taxon>Pasteurellaceae</taxon>
        <taxon>Chelonobacter</taxon>
    </lineage>
</organism>
<dbReference type="SFLD" id="SFLDS00019">
    <property type="entry name" value="Glutathione_Transferase_(cytos"/>
    <property type="match status" value="1"/>
</dbReference>
<proteinExistence type="predicted"/>
<dbReference type="NCBIfam" id="NF007702">
    <property type="entry name" value="PRK10387.1"/>
    <property type="match status" value="1"/>
</dbReference>
<gene>
    <name evidence="2" type="ORF">OA57_06580</name>
</gene>
<evidence type="ECO:0000313" key="2">
    <source>
        <dbReference type="EMBL" id="KGQ70503.1"/>
    </source>
</evidence>
<dbReference type="PROSITE" id="PS50404">
    <property type="entry name" value="GST_NTER"/>
    <property type="match status" value="1"/>
</dbReference>
<dbReference type="InterPro" id="IPR004045">
    <property type="entry name" value="Glutathione_S-Trfase_N"/>
</dbReference>
<dbReference type="EMBL" id="JSUM01000010">
    <property type="protein sequence ID" value="KGQ70503.1"/>
    <property type="molecule type" value="Genomic_DNA"/>
</dbReference>
<dbReference type="InterPro" id="IPR036282">
    <property type="entry name" value="Glutathione-S-Trfase_C_sf"/>
</dbReference>
<dbReference type="SUPFAM" id="SSF52833">
    <property type="entry name" value="Thioredoxin-like"/>
    <property type="match status" value="1"/>
</dbReference>
<dbReference type="Proteomes" id="UP000030380">
    <property type="component" value="Unassembled WGS sequence"/>
</dbReference>
<dbReference type="SUPFAM" id="SSF47616">
    <property type="entry name" value="GST C-terminal domain-like"/>
    <property type="match status" value="1"/>
</dbReference>
<dbReference type="SFLD" id="SFLDG01204">
    <property type="entry name" value="Grx2-like.1"/>
    <property type="match status" value="1"/>
</dbReference>
<dbReference type="STRING" id="505317.OA57_06580"/>
<dbReference type="Gene3D" id="1.20.1050.10">
    <property type="match status" value="1"/>
</dbReference>
<dbReference type="InterPro" id="IPR040079">
    <property type="entry name" value="Glutathione_S-Trfase"/>
</dbReference>
<dbReference type="GO" id="GO:0005829">
    <property type="term" value="C:cytosol"/>
    <property type="evidence" value="ECO:0007669"/>
    <property type="project" value="InterPro"/>
</dbReference>
<dbReference type="InterPro" id="IPR011901">
    <property type="entry name" value="Grx2"/>
</dbReference>
<dbReference type="Pfam" id="PF04399">
    <property type="entry name" value="Glutaredoxin2_C"/>
    <property type="match status" value="1"/>
</dbReference>
<dbReference type="InterPro" id="IPR007494">
    <property type="entry name" value="Glutaredoxin2_C"/>
</dbReference>
<dbReference type="RefSeq" id="WP_034615174.1">
    <property type="nucleotide sequence ID" value="NZ_JSUM01000010.1"/>
</dbReference>
<protein>
    <submittedName>
        <fullName evidence="2">Glutaredoxin</fullName>
    </submittedName>
</protein>
<feature type="domain" description="GST N-terminal" evidence="1">
    <location>
        <begin position="1"/>
        <end position="77"/>
    </location>
</feature>
<reference evidence="2 3" key="1">
    <citation type="submission" date="2014-11" db="EMBL/GenBank/DDBJ databases">
        <title>Draft genome sequence of Chelonobacter oris 1662T, associated with respiratory disease in Hermann's Tortoises.</title>
        <authorList>
            <person name="Kudirkiene E."/>
            <person name="Hansen M.J."/>
            <person name="Bojesen A.M."/>
        </authorList>
    </citation>
    <scope>NUCLEOTIDE SEQUENCE [LARGE SCALE GENOMIC DNA]</scope>
    <source>
        <strain evidence="2 3">1662</strain>
    </source>
</reference>
<dbReference type="Pfam" id="PF13417">
    <property type="entry name" value="GST_N_3"/>
    <property type="match status" value="1"/>
</dbReference>
<evidence type="ECO:0000259" key="1">
    <source>
        <dbReference type="PROSITE" id="PS50404"/>
    </source>
</evidence>
<dbReference type="SMR" id="A0A0A3AM69"/>
<evidence type="ECO:0000313" key="3">
    <source>
        <dbReference type="Proteomes" id="UP000030380"/>
    </source>
</evidence>
<sequence>MKLFIYQHCPFCVKAAMIFGLKGVPVTQEVLAEDDIETPTEMVGRKVVPILQKDDGSFMPESMEIVHYVDRLDGKPHLSNRHNPTVGEWLSATKDMTAALFIPRFTKAPFAEIVTDSARARYVKRMSDWVGDPDQLIKETPLYLEKLQPHLAQLEQLIVSESAVNGMLSEDDIHLFPILRSLTIVKDLVLPPKINAYVENMSRQSKVELLRHMAI</sequence>
<accession>A0A0A3AM69</accession>
<dbReference type="InterPro" id="IPR036249">
    <property type="entry name" value="Thioredoxin-like_sf"/>
</dbReference>
<keyword evidence="3" id="KW-1185">Reference proteome</keyword>
<dbReference type="NCBIfam" id="TIGR02182">
    <property type="entry name" value="GRXB"/>
    <property type="match status" value="1"/>
</dbReference>
<dbReference type="OrthoDB" id="5291571at2"/>
<dbReference type="SFLD" id="SFLDG01183">
    <property type="entry name" value="Grx2-like"/>
    <property type="match status" value="1"/>
</dbReference>
<dbReference type="CDD" id="cd03037">
    <property type="entry name" value="GST_N_GRX2"/>
    <property type="match status" value="1"/>
</dbReference>
<name>A0A0A3AM69_9PAST</name>
<dbReference type="CDD" id="cd03199">
    <property type="entry name" value="GST_C_GRX2"/>
    <property type="match status" value="1"/>
</dbReference>
<dbReference type="InterPro" id="IPR011767">
    <property type="entry name" value="GLR_AS"/>
</dbReference>
<comment type="caution">
    <text evidence="2">The sequence shown here is derived from an EMBL/GenBank/DDBJ whole genome shotgun (WGS) entry which is preliminary data.</text>
</comment>
<dbReference type="Gene3D" id="3.40.30.10">
    <property type="entry name" value="Glutaredoxin"/>
    <property type="match status" value="1"/>
</dbReference>